<dbReference type="Pfam" id="PF01111">
    <property type="entry name" value="CKS"/>
    <property type="match status" value="1"/>
</dbReference>
<comment type="function">
    <text evidence="1 3">Binds to the catalytic subunit of the cyclin dependent kinases and is essential for their biological function.</text>
</comment>
<dbReference type="InterPro" id="IPR000789">
    <property type="entry name" value="Cyclin-dep_kinase_reg-sub"/>
</dbReference>
<organism evidence="4 5">
    <name type="scientific">Peromyscus maniculatus bairdii</name>
    <name type="common">Prairie deer mouse</name>
    <dbReference type="NCBI Taxonomy" id="230844"/>
    <lineage>
        <taxon>Eukaryota</taxon>
        <taxon>Metazoa</taxon>
        <taxon>Chordata</taxon>
        <taxon>Craniata</taxon>
        <taxon>Vertebrata</taxon>
        <taxon>Euteleostomi</taxon>
        <taxon>Mammalia</taxon>
        <taxon>Eutheria</taxon>
        <taxon>Euarchontoglires</taxon>
        <taxon>Glires</taxon>
        <taxon>Rodentia</taxon>
        <taxon>Myomorpha</taxon>
        <taxon>Muroidea</taxon>
        <taxon>Cricetidae</taxon>
        <taxon>Neotominae</taxon>
        <taxon>Peromyscus</taxon>
    </lineage>
</organism>
<keyword evidence="3" id="KW-0131">Cell cycle</keyword>
<dbReference type="SUPFAM" id="SSF55637">
    <property type="entry name" value="Cell cycle regulatory proteins"/>
    <property type="match status" value="1"/>
</dbReference>
<dbReference type="Ensembl" id="ENSPEMT00000042612.1">
    <property type="protein sequence ID" value="ENSPEMP00000028875.1"/>
    <property type="gene ID" value="ENSPEMG00000028713.1"/>
</dbReference>
<evidence type="ECO:0000256" key="1">
    <source>
        <dbReference type="ARBA" id="ARBA00002449"/>
    </source>
</evidence>
<evidence type="ECO:0000313" key="4">
    <source>
        <dbReference type="Ensembl" id="ENSPEMP00000028875.1"/>
    </source>
</evidence>
<dbReference type="GO" id="GO:0051301">
    <property type="term" value="P:cell division"/>
    <property type="evidence" value="ECO:0007669"/>
    <property type="project" value="UniProtKB-UniRule"/>
</dbReference>
<comment type="similarity">
    <text evidence="3">Belongs to the CKS family.</text>
</comment>
<keyword evidence="5" id="KW-1185">Reference proteome</keyword>
<protein>
    <recommendedName>
        <fullName evidence="3">Cyclin-dependent kinases regulatory subunit</fullName>
    </recommendedName>
</protein>
<evidence type="ECO:0000256" key="2">
    <source>
        <dbReference type="ARBA" id="ARBA00011253"/>
    </source>
</evidence>
<dbReference type="AlphaFoldDB" id="A0A8C8UGB6"/>
<accession>A0A8C8UGB6</accession>
<dbReference type="InterPro" id="IPR036858">
    <property type="entry name" value="Cyclin-dep_kinase_reg-sub_sf"/>
</dbReference>
<reference evidence="4 5" key="1">
    <citation type="submission" date="2018-10" db="EMBL/GenBank/DDBJ databases">
        <title>Improved assembly of the deer mouse Peromyscus maniculatus genome.</title>
        <authorList>
            <person name="Lassance J.-M."/>
            <person name="Hoekstra H.E."/>
        </authorList>
    </citation>
    <scope>NUCLEOTIDE SEQUENCE [LARGE SCALE GENOMIC DNA]</scope>
</reference>
<evidence type="ECO:0000313" key="5">
    <source>
        <dbReference type="Proteomes" id="UP000694547"/>
    </source>
</evidence>
<sequence length="67" mass="7850">MIKCPTRLPGELPRQAPKSHLISEKEWRSLNVQQSLGWVHHMIQKLLPKLQQKYNPSRPSHEAKTSR</sequence>
<dbReference type="GO" id="GO:0016538">
    <property type="term" value="F:cyclin-dependent protein serine/threonine kinase regulator activity"/>
    <property type="evidence" value="ECO:0007669"/>
    <property type="project" value="InterPro"/>
</dbReference>
<evidence type="ECO:0000256" key="3">
    <source>
        <dbReference type="RuleBase" id="RU311113"/>
    </source>
</evidence>
<proteinExistence type="inferred from homology"/>
<dbReference type="SMART" id="SM01084">
    <property type="entry name" value="CKS"/>
    <property type="match status" value="1"/>
</dbReference>
<comment type="subunit">
    <text evidence="2">Forms a homohexamer that can probably bind six kinase subunits.</text>
</comment>
<keyword evidence="3" id="KW-0132">Cell division</keyword>
<dbReference type="Proteomes" id="UP000694547">
    <property type="component" value="Chromosome 6"/>
</dbReference>
<dbReference type="Gene3D" id="3.30.170.10">
    <property type="entry name" value="Cyclin-dependent kinase, regulatory subunit"/>
    <property type="match status" value="1"/>
</dbReference>
<reference evidence="4" key="2">
    <citation type="submission" date="2025-08" db="UniProtKB">
        <authorList>
            <consortium name="Ensembl"/>
        </authorList>
    </citation>
    <scope>IDENTIFICATION</scope>
</reference>
<reference evidence="4" key="3">
    <citation type="submission" date="2025-09" db="UniProtKB">
        <authorList>
            <consortium name="Ensembl"/>
        </authorList>
    </citation>
    <scope>IDENTIFICATION</scope>
</reference>
<name>A0A8C8UGB6_PERMB</name>